<accession>A0A8X6RIU6</accession>
<dbReference type="AlphaFoldDB" id="A0A8X6RIU6"/>
<dbReference type="Proteomes" id="UP000887159">
    <property type="component" value="Unassembled WGS sequence"/>
</dbReference>
<reference evidence="1" key="1">
    <citation type="submission" date="2020-08" db="EMBL/GenBank/DDBJ databases">
        <title>Multicomponent nature underlies the extraordinary mechanical properties of spider dragline silk.</title>
        <authorList>
            <person name="Kono N."/>
            <person name="Nakamura H."/>
            <person name="Mori M."/>
            <person name="Yoshida Y."/>
            <person name="Ohtoshi R."/>
            <person name="Malay A.D."/>
            <person name="Moran D.A.P."/>
            <person name="Tomita M."/>
            <person name="Numata K."/>
            <person name="Arakawa K."/>
        </authorList>
    </citation>
    <scope>NUCLEOTIDE SEQUENCE</scope>
</reference>
<sequence length="121" mass="13316">MCRRDAAIRRCWQEWMNNGILQRHDGSGRPRVTADRENRLIATVPDSSLSDIRRTNPVSDGVLMIIEDMSGDVQGSMLILLFAIALPTDPQPLVIICGAISFDSRTTLVVMTGHSGTSTTF</sequence>
<name>A0A8X6RIU6_TRICX</name>
<evidence type="ECO:0000313" key="1">
    <source>
        <dbReference type="EMBL" id="GFX94960.1"/>
    </source>
</evidence>
<proteinExistence type="predicted"/>
<organism evidence="1 2">
    <name type="scientific">Trichonephila clavipes</name>
    <name type="common">Golden silk orbweaver</name>
    <name type="synonym">Nephila clavipes</name>
    <dbReference type="NCBI Taxonomy" id="2585209"/>
    <lineage>
        <taxon>Eukaryota</taxon>
        <taxon>Metazoa</taxon>
        <taxon>Ecdysozoa</taxon>
        <taxon>Arthropoda</taxon>
        <taxon>Chelicerata</taxon>
        <taxon>Arachnida</taxon>
        <taxon>Araneae</taxon>
        <taxon>Araneomorphae</taxon>
        <taxon>Entelegynae</taxon>
        <taxon>Araneoidea</taxon>
        <taxon>Nephilidae</taxon>
        <taxon>Trichonephila</taxon>
    </lineage>
</organism>
<protein>
    <submittedName>
        <fullName evidence="1">Uncharacterized protein</fullName>
    </submittedName>
</protein>
<evidence type="ECO:0000313" key="2">
    <source>
        <dbReference type="Proteomes" id="UP000887159"/>
    </source>
</evidence>
<dbReference type="EMBL" id="BMAU01021182">
    <property type="protein sequence ID" value="GFX94960.1"/>
    <property type="molecule type" value="Genomic_DNA"/>
</dbReference>
<comment type="caution">
    <text evidence="1">The sequence shown here is derived from an EMBL/GenBank/DDBJ whole genome shotgun (WGS) entry which is preliminary data.</text>
</comment>
<keyword evidence="2" id="KW-1185">Reference proteome</keyword>
<gene>
    <name evidence="1" type="ORF">TNCV_3045921</name>
</gene>